<dbReference type="RefSeq" id="WP_172191197.1">
    <property type="nucleotide sequence ID" value="NZ_CAWPPK010000026.1"/>
</dbReference>
<sequence length="98" mass="11143">MVDSTNSTTNFDSPSLVQQRFVICYAYYSIAAATEHGSILFLANYGNLEWITDFEEAYFFDTKEKAEKVVATLQENFKSNNFSKDSVSVILVNWSESD</sequence>
<dbReference type="Proteomes" id="UP000702425">
    <property type="component" value="Unassembled WGS sequence"/>
</dbReference>
<keyword evidence="2" id="KW-1185">Reference proteome</keyword>
<comment type="caution">
    <text evidence="1">The sequence shown here is derived from an EMBL/GenBank/DDBJ whole genome shotgun (WGS) entry which is preliminary data.</text>
</comment>
<proteinExistence type="predicted"/>
<dbReference type="EMBL" id="SRRZ01000121">
    <property type="protein sequence ID" value="NQE37285.1"/>
    <property type="molecule type" value="Genomic_DNA"/>
</dbReference>
<organism evidence="1 2">
    <name type="scientific">Microcoleus asticus IPMA8</name>
    <dbReference type="NCBI Taxonomy" id="2563858"/>
    <lineage>
        <taxon>Bacteria</taxon>
        <taxon>Bacillati</taxon>
        <taxon>Cyanobacteriota</taxon>
        <taxon>Cyanophyceae</taxon>
        <taxon>Oscillatoriophycideae</taxon>
        <taxon>Oscillatoriales</taxon>
        <taxon>Microcoleaceae</taxon>
        <taxon>Microcoleus</taxon>
        <taxon>Microcoleus asticus</taxon>
    </lineage>
</organism>
<evidence type="ECO:0000313" key="2">
    <source>
        <dbReference type="Proteomes" id="UP000702425"/>
    </source>
</evidence>
<evidence type="ECO:0000313" key="1">
    <source>
        <dbReference type="EMBL" id="NQE37285.1"/>
    </source>
</evidence>
<name>A0ABX2D3R2_9CYAN</name>
<reference evidence="1 2" key="1">
    <citation type="journal article" date="2020" name="Sci. Rep.">
        <title>A novel cyanobacterial geosmin producer, revising GeoA distribution and dispersion patterns in Bacteria.</title>
        <authorList>
            <person name="Churro C."/>
            <person name="Semedo-Aguiar A.P."/>
            <person name="Silva A.D."/>
            <person name="Pereira-Leal J.B."/>
            <person name="Leite R.B."/>
        </authorList>
    </citation>
    <scope>NUCLEOTIDE SEQUENCE [LARGE SCALE GENOMIC DNA]</scope>
    <source>
        <strain evidence="1 2">IPMA8</strain>
    </source>
</reference>
<gene>
    <name evidence="1" type="ORF">E5S67_05054</name>
</gene>
<protein>
    <submittedName>
        <fullName evidence="1">Uncharacterized protein</fullName>
    </submittedName>
</protein>
<accession>A0ABX2D3R2</accession>